<dbReference type="EMBL" id="BTGU01000084">
    <property type="protein sequence ID" value="GMN59157.1"/>
    <property type="molecule type" value="Genomic_DNA"/>
</dbReference>
<feature type="compositionally biased region" description="Basic residues" evidence="1">
    <location>
        <begin position="1"/>
        <end position="15"/>
    </location>
</feature>
<keyword evidence="2" id="KW-1133">Transmembrane helix</keyword>
<feature type="region of interest" description="Disordered" evidence="1">
    <location>
        <begin position="59"/>
        <end position="128"/>
    </location>
</feature>
<reference evidence="3" key="1">
    <citation type="submission" date="2023-07" db="EMBL/GenBank/DDBJ databases">
        <title>draft genome sequence of fig (Ficus carica).</title>
        <authorList>
            <person name="Takahashi T."/>
            <person name="Nishimura K."/>
        </authorList>
    </citation>
    <scope>NUCLEOTIDE SEQUENCE</scope>
</reference>
<sequence length="383" mass="41858">MHGAWKTRNRRRRLARRGEDGWRSRVPTTRSRQNLTRDFTVARQRLQFSVERGCEFNDRGGVGAPGGGGGWGGRTKSKGERGGGHQRLGGRKGPKTQIANWGRGTEAGGGQTVAGGSRRGTSKPKKGVWGTTQSGFPFWHYLRLIIVCLLVIPSFDGAFYVYKQVTSSLLSMDAQIIINWFNKPKEASAETQKILAKVEKYVRENGAEALEEIIADKSGSSKDPDVKEIKAFPSIDNEVVNQPNSNGPYVARKGIKAVEEIEKNEVKAAMLSGSTKDPDVKEIEAAPSIDNEVVNQPNSNKPYVARKGIKAVEEIEKNEVKAAMLSGSTKDPDVKEIKAAPSVDNEVVNQATSNGLNVARKDIQAVEEIEKNEVKAAMQRMGT</sequence>
<evidence type="ECO:0000256" key="1">
    <source>
        <dbReference type="SAM" id="MobiDB-lite"/>
    </source>
</evidence>
<keyword evidence="2" id="KW-0472">Membrane</keyword>
<evidence type="ECO:0000256" key="2">
    <source>
        <dbReference type="SAM" id="Phobius"/>
    </source>
</evidence>
<proteinExistence type="predicted"/>
<keyword evidence="2" id="KW-0812">Transmembrane</keyword>
<feature type="transmembrane region" description="Helical" evidence="2">
    <location>
        <begin position="141"/>
        <end position="162"/>
    </location>
</feature>
<dbReference type="Proteomes" id="UP001187192">
    <property type="component" value="Unassembled WGS sequence"/>
</dbReference>
<feature type="compositionally biased region" description="Gly residues" evidence="1">
    <location>
        <begin position="60"/>
        <end position="73"/>
    </location>
</feature>
<comment type="caution">
    <text evidence="3">The sequence shown here is derived from an EMBL/GenBank/DDBJ whole genome shotgun (WGS) entry which is preliminary data.</text>
</comment>
<evidence type="ECO:0000313" key="4">
    <source>
        <dbReference type="Proteomes" id="UP001187192"/>
    </source>
</evidence>
<dbReference type="AlphaFoldDB" id="A0AA88DPK5"/>
<name>A0AA88DPK5_FICCA</name>
<organism evidence="3 4">
    <name type="scientific">Ficus carica</name>
    <name type="common">Common fig</name>
    <dbReference type="NCBI Taxonomy" id="3494"/>
    <lineage>
        <taxon>Eukaryota</taxon>
        <taxon>Viridiplantae</taxon>
        <taxon>Streptophyta</taxon>
        <taxon>Embryophyta</taxon>
        <taxon>Tracheophyta</taxon>
        <taxon>Spermatophyta</taxon>
        <taxon>Magnoliopsida</taxon>
        <taxon>eudicotyledons</taxon>
        <taxon>Gunneridae</taxon>
        <taxon>Pentapetalae</taxon>
        <taxon>rosids</taxon>
        <taxon>fabids</taxon>
        <taxon>Rosales</taxon>
        <taxon>Moraceae</taxon>
        <taxon>Ficeae</taxon>
        <taxon>Ficus</taxon>
    </lineage>
</organism>
<accession>A0AA88DPK5</accession>
<gene>
    <name evidence="3" type="ORF">TIFTF001_028255</name>
</gene>
<feature type="region of interest" description="Disordered" evidence="1">
    <location>
        <begin position="1"/>
        <end position="31"/>
    </location>
</feature>
<evidence type="ECO:0000313" key="3">
    <source>
        <dbReference type="EMBL" id="GMN59157.1"/>
    </source>
</evidence>
<protein>
    <submittedName>
        <fullName evidence="3">Uncharacterized protein</fullName>
    </submittedName>
</protein>
<keyword evidence="4" id="KW-1185">Reference proteome</keyword>